<reference evidence="1 2" key="1">
    <citation type="submission" date="2020-02" db="EMBL/GenBank/DDBJ databases">
        <authorList>
            <person name="Ma Q."/>
            <person name="Huang Y."/>
            <person name="Song X."/>
            <person name="Pei D."/>
        </authorList>
    </citation>
    <scope>NUCLEOTIDE SEQUENCE [LARGE SCALE GENOMIC DNA]</scope>
    <source>
        <strain evidence="1">Sxm20200214</strain>
        <tissue evidence="1">Leaf</tissue>
    </source>
</reference>
<evidence type="ECO:0000313" key="1">
    <source>
        <dbReference type="EMBL" id="KAG2332983.1"/>
    </source>
</evidence>
<dbReference type="AlphaFoldDB" id="A0A8X7WRG9"/>
<comment type="caution">
    <text evidence="1">The sequence shown here is derived from an EMBL/GenBank/DDBJ whole genome shotgun (WGS) entry which is preliminary data.</text>
</comment>
<keyword evidence="2" id="KW-1185">Reference proteome</keyword>
<protein>
    <submittedName>
        <fullName evidence="1">Uncharacterized protein</fullName>
    </submittedName>
</protein>
<accession>A0A8X7WRG9</accession>
<organism evidence="1 2">
    <name type="scientific">Brassica carinata</name>
    <name type="common">Ethiopian mustard</name>
    <name type="synonym">Abyssinian cabbage</name>
    <dbReference type="NCBI Taxonomy" id="52824"/>
    <lineage>
        <taxon>Eukaryota</taxon>
        <taxon>Viridiplantae</taxon>
        <taxon>Streptophyta</taxon>
        <taxon>Embryophyta</taxon>
        <taxon>Tracheophyta</taxon>
        <taxon>Spermatophyta</taxon>
        <taxon>Magnoliopsida</taxon>
        <taxon>eudicotyledons</taxon>
        <taxon>Gunneridae</taxon>
        <taxon>Pentapetalae</taxon>
        <taxon>rosids</taxon>
        <taxon>malvids</taxon>
        <taxon>Brassicales</taxon>
        <taxon>Brassicaceae</taxon>
        <taxon>Brassiceae</taxon>
        <taxon>Brassica</taxon>
    </lineage>
</organism>
<evidence type="ECO:0000313" key="2">
    <source>
        <dbReference type="Proteomes" id="UP000886595"/>
    </source>
</evidence>
<proteinExistence type="predicted"/>
<dbReference type="Proteomes" id="UP000886595">
    <property type="component" value="Unassembled WGS sequence"/>
</dbReference>
<sequence length="224" mass="25415">MFLEFFVHRYLSRTTAVPRFAQCEARKHKEELQRCHRARCITEVKRGKKTWTVAEEFMCAFKEEIKLTEAGENSKAIEGSVDGSRISARFTDAPVSIRFTDQTKLNELAEDNMSLHSSLPKRSGTTFRASVFDGFAMQLNAKKIWQCTDTLCFGQGFEESVTTSERNAYILNSPPQPAMMKTRFGCKVSQANVIFHYPVLTGPNATFITLTDNKWSMIFITVPG</sequence>
<name>A0A8X7WRG9_BRACI</name>
<dbReference type="EMBL" id="JAAMPC010000001">
    <property type="protein sequence ID" value="KAG2332983.1"/>
    <property type="molecule type" value="Genomic_DNA"/>
</dbReference>
<gene>
    <name evidence="1" type="ORF">Bca52824_004163</name>
</gene>